<dbReference type="Pfam" id="PF13296">
    <property type="entry name" value="T6SS_Vgr"/>
    <property type="match status" value="1"/>
</dbReference>
<organism evidence="4 5">
    <name type="scientific">Caballeronia glathei</name>
    <dbReference type="NCBI Taxonomy" id="60547"/>
    <lineage>
        <taxon>Bacteria</taxon>
        <taxon>Pseudomonadati</taxon>
        <taxon>Pseudomonadota</taxon>
        <taxon>Betaproteobacteria</taxon>
        <taxon>Burkholderiales</taxon>
        <taxon>Burkholderiaceae</taxon>
        <taxon>Caballeronia</taxon>
    </lineage>
</organism>
<keyword evidence="1" id="KW-0175">Coiled coil</keyword>
<feature type="coiled-coil region" evidence="1">
    <location>
        <begin position="575"/>
        <end position="623"/>
    </location>
</feature>
<accession>A0A069PJ07</accession>
<dbReference type="EMBL" id="JFHC01000037">
    <property type="protein sequence ID" value="KDR40678.1"/>
    <property type="molecule type" value="Genomic_DNA"/>
</dbReference>
<keyword evidence="5" id="KW-1185">Reference proteome</keyword>
<protein>
    <submittedName>
        <fullName evidence="4">Type IV secretion protein Rhs</fullName>
    </submittedName>
</protein>
<dbReference type="Gene3D" id="3.55.50.10">
    <property type="entry name" value="Baseplate protein-like domains"/>
    <property type="match status" value="1"/>
</dbReference>
<dbReference type="Gene3D" id="4.10.220.110">
    <property type="match status" value="1"/>
</dbReference>
<dbReference type="STRING" id="60547.GCA_000751215_01729"/>
<dbReference type="Gene3D" id="2.30.110.50">
    <property type="match status" value="1"/>
</dbReference>
<name>A0A069PJ07_9BURK</name>
<proteinExistence type="predicted"/>
<evidence type="ECO:0000313" key="5">
    <source>
        <dbReference type="Proteomes" id="UP000027466"/>
    </source>
</evidence>
<dbReference type="NCBIfam" id="TIGR01646">
    <property type="entry name" value="vgr_GE"/>
    <property type="match status" value="1"/>
</dbReference>
<dbReference type="Pfam" id="PF05954">
    <property type="entry name" value="Phage_GPD"/>
    <property type="match status" value="1"/>
</dbReference>
<dbReference type="InterPro" id="IPR018769">
    <property type="entry name" value="VgrG2_DUF2345"/>
</dbReference>
<evidence type="ECO:0000259" key="3">
    <source>
        <dbReference type="Pfam" id="PF13296"/>
    </source>
</evidence>
<dbReference type="Gene3D" id="2.40.50.230">
    <property type="entry name" value="Gp5 N-terminal domain"/>
    <property type="match status" value="1"/>
</dbReference>
<evidence type="ECO:0000313" key="4">
    <source>
        <dbReference type="EMBL" id="KDR40678.1"/>
    </source>
</evidence>
<dbReference type="SUPFAM" id="SSF69255">
    <property type="entry name" value="gp5 N-terminal domain-like"/>
    <property type="match status" value="1"/>
</dbReference>
<evidence type="ECO:0000259" key="2">
    <source>
        <dbReference type="Pfam" id="PF10106"/>
    </source>
</evidence>
<dbReference type="InterPro" id="IPR028244">
    <property type="entry name" value="T6SS_Rhs_Vgr_dom"/>
</dbReference>
<feature type="domain" description="Putative type VI secretion system Rhs element associated Vgr" evidence="3">
    <location>
        <begin position="502"/>
        <end position="596"/>
    </location>
</feature>
<reference evidence="4 5" key="1">
    <citation type="submission" date="2014-03" db="EMBL/GenBank/DDBJ databases">
        <title>Draft Genome Sequences of Four Burkholderia Strains.</title>
        <authorList>
            <person name="Liu X.Y."/>
            <person name="Li C.X."/>
            <person name="Xu J.H."/>
        </authorList>
    </citation>
    <scope>NUCLEOTIDE SEQUENCE [LARGE SCALE GENOMIC DNA]</scope>
    <source>
        <strain evidence="4 5">DSM 50014</strain>
    </source>
</reference>
<comment type="caution">
    <text evidence="4">The sequence shown here is derived from an EMBL/GenBank/DDBJ whole genome shotgun (WGS) entry which is preliminary data.</text>
</comment>
<dbReference type="InterPro" id="IPR006533">
    <property type="entry name" value="T6SS_Vgr_RhsGE"/>
</dbReference>
<dbReference type="SUPFAM" id="SSF69279">
    <property type="entry name" value="Phage tail proteins"/>
    <property type="match status" value="2"/>
</dbReference>
<evidence type="ECO:0000256" key="1">
    <source>
        <dbReference type="SAM" id="Coils"/>
    </source>
</evidence>
<dbReference type="AlphaFoldDB" id="A0A069PJ07"/>
<feature type="domain" description="DUF2345" evidence="2">
    <location>
        <begin position="614"/>
        <end position="762"/>
    </location>
</feature>
<sequence>MKTIHDVLQHPSARLTQHLGLSIATLASPLDVLEFRLEEGFNETYVADITVTSIDKAIDGAVCVGRPSILTIDERASIPSLPGLAEPVVNPARTVNGVVTQWDRVGTCRDEATYKVRIEPRVALFGYVYDSGIFLDKTLKELITASIVDRQFIDSFDVEFRLEGAEEHFEQAVMYEESVWNFVERHCRRAGIFWYFRQGRKADGPQRDTIVFGNSARGYVRGLEVPLQPDSGLSGNWHEAVLSISPVRKLVPGVIELRERNHRTPADPLKAEAVVARDDRSVYGSVSRSTEHHHTKDIAQLLADARRDELIARQTTFRGTSNVIGMMPGIVVRLTNHTMPGAEHGFVITKLVTTGSRNQPVINTFEATPSHLTYRPEYIPEKHWRWISGTLIATVESGNDEPYAWLDEYGRYRVLPHFQRCTGKRGLNTMALRLMRPSASYQGGFHSPLLPGTEVRLQSTNGDVDRLYIGGALHDFAHPDIVHGKAGWYSRAVWRSPLSGAKIRFEDLKGHEGVKVATVHMKSSVSLGYLVDSRKQKRGEGFEISTQGWGTMRAPKGLFLSADALSSPNAPHLEMQAALAQLQAALAEAASLRDAAQRATAELAEVKAQQTQLESAFKDLQKAVLLLSAPEGIAAVTPKSIQLSGGEHVAVTAGGSADLGVGHNFTVASGNAVSLLALRNGIKALAANGKVDVQAQHGEMSLVSQDAMSITSANGRVVIAAKEEILFVCGGSYIRIRDVGIEDGTRGDRTIHSASYQNLGPQSLSVAIPPVPQTAGAYDQAFVVHWGDTRIPASNAKYQMFSEGKLIAEGVTNEQGETSLVQSHVPQDAVIKLLDH</sequence>
<dbReference type="Pfam" id="PF10106">
    <property type="entry name" value="DUF2345"/>
    <property type="match status" value="1"/>
</dbReference>
<gene>
    <name evidence="4" type="ORF">BG61_23620</name>
</gene>
<dbReference type="InterPro" id="IPR037026">
    <property type="entry name" value="Vgr_OB-fold_dom_sf"/>
</dbReference>
<dbReference type="Proteomes" id="UP000027466">
    <property type="component" value="Unassembled WGS sequence"/>
</dbReference>